<feature type="compositionally biased region" description="Basic and acidic residues" evidence="1">
    <location>
        <begin position="120"/>
        <end position="133"/>
    </location>
</feature>
<dbReference type="EMBL" id="JANBVN010000058">
    <property type="protein sequence ID" value="KAJ9152251.1"/>
    <property type="molecule type" value="Genomic_DNA"/>
</dbReference>
<evidence type="ECO:0000256" key="2">
    <source>
        <dbReference type="SAM" id="Phobius"/>
    </source>
</evidence>
<feature type="region of interest" description="Disordered" evidence="1">
    <location>
        <begin position="251"/>
        <end position="319"/>
    </location>
</feature>
<feature type="region of interest" description="Disordered" evidence="1">
    <location>
        <begin position="60"/>
        <end position="195"/>
    </location>
</feature>
<feature type="compositionally biased region" description="Low complexity" evidence="1">
    <location>
        <begin position="66"/>
        <end position="79"/>
    </location>
</feature>
<accession>A0AA38VV90</accession>
<feature type="transmembrane region" description="Helical" evidence="2">
    <location>
        <begin position="404"/>
        <end position="430"/>
    </location>
</feature>
<keyword evidence="2" id="KW-0472">Membrane</keyword>
<proteinExistence type="predicted"/>
<gene>
    <name evidence="3" type="ORF">NKR19_g4588</name>
</gene>
<keyword evidence="2" id="KW-1133">Transmembrane helix</keyword>
<evidence type="ECO:0000256" key="1">
    <source>
        <dbReference type="SAM" id="MobiDB-lite"/>
    </source>
</evidence>
<comment type="caution">
    <text evidence="3">The sequence shown here is derived from an EMBL/GenBank/DDBJ whole genome shotgun (WGS) entry which is preliminary data.</text>
</comment>
<feature type="compositionally biased region" description="Basic and acidic residues" evidence="1">
    <location>
        <begin position="272"/>
        <end position="292"/>
    </location>
</feature>
<reference evidence="3" key="1">
    <citation type="submission" date="2022-07" db="EMBL/GenBank/DDBJ databases">
        <title>Fungi with potential for degradation of polypropylene.</title>
        <authorList>
            <person name="Gostincar C."/>
        </authorList>
    </citation>
    <scope>NUCLEOTIDE SEQUENCE</scope>
    <source>
        <strain evidence="3">EXF-13287</strain>
    </source>
</reference>
<feature type="region of interest" description="Disordered" evidence="1">
    <location>
        <begin position="1"/>
        <end position="47"/>
    </location>
</feature>
<name>A0AA38VV90_9PEZI</name>
<evidence type="ECO:0000313" key="4">
    <source>
        <dbReference type="Proteomes" id="UP001174691"/>
    </source>
</evidence>
<dbReference type="AlphaFoldDB" id="A0AA38VV90"/>
<dbReference type="Proteomes" id="UP001174691">
    <property type="component" value="Unassembled WGS sequence"/>
</dbReference>
<feature type="compositionally biased region" description="Acidic residues" evidence="1">
    <location>
        <begin position="251"/>
        <end position="271"/>
    </location>
</feature>
<evidence type="ECO:0000313" key="3">
    <source>
        <dbReference type="EMBL" id="KAJ9152251.1"/>
    </source>
</evidence>
<sequence>MTTPSATGDLKSEGPTAAPSGASVPEAPPAQSAPKPTATAPPGFKLVKVRKPDGTIVTVKRKLSPEEAAGAGNAVPALATTTSNTSGEAFKIVTVRQPDGTLVKVKRPVKDQEDTPASAPRKESNEGAAEKTTAKPLATESSPAEAKREAKEPVASGAKDAPAPADQKKDDASATRTVAIGSSAPVAAENTSAEADQAAIQEALDEQKNFFRQRKTHQFKARLLRGVAAIAGSAVPAIEIGDHFMDGDEIISDDDWSVDEDDDHDYEDDDDHDGHDDHDNTSEAAHDLHHGAQDGQSRSADDDDKTLGNNSSDSGGHVTIDAGAAVQGAAMAAAAAGTQPVQRQPLSAAVAPAAAPAAAPAPGDKANAEREKVTYKITAKELNHMEDKTAEKVSRPLKKHWANMTFYIMASLSIVLPLLFILLGLFIILMKGKSVDSHWGSLEDVIKVAISAWPIVFAAVTAQVFKAWATYKVERGIKLMELEQLVGSNSFGSAIKQPFLLRRMDLLTLLLLAVWCLSPLGSQALQRTYTIDHALVNATMPVLYLDMTGPNRFFSFQYLAQNIHANSQYDIMQKMTNLYLATFLPASPSQNPDEDYWNHPRAVWLDSNKAIDAPSATSFYGIPLILTKPVFGVDYMPTDGPTQTNLRWERVNFPVTSSYFDFQCGEWSVVNGSYFNETTGLPQGLQWQNSLGGTARYLFYSDNMTAESDLMTLHYDRMKFASVITKGSAADVGADALPTTGNESLHSLIECSFEQKFIDFTVECYTDSSRQGGMADCYYSSGNSGGSDVTATPPGNLKNTSGAALFSGFDLSFAQNTSPFHSDSDLVTTPNEIFLGLYGKEDSFDKYEFNLTSLATPDEFSRRMSYLFNTWIDLGNSVHYLTYVNQTDIQAGQEGDFVTVTATHTYTAGLVYYISVGWVVGYFLCAGALLIAGTLSVIVESMTVAPDVLGYVSTVARNSKYLQLPKTNSAMSGGERARVLGGTKVMMQDVKAKADVGRIALGLKHEKAEPLKPGRLYR</sequence>
<feature type="transmembrane region" description="Helical" evidence="2">
    <location>
        <begin position="910"/>
        <end position="932"/>
    </location>
</feature>
<organism evidence="3 4">
    <name type="scientific">Coniochaeta hoffmannii</name>
    <dbReference type="NCBI Taxonomy" id="91930"/>
    <lineage>
        <taxon>Eukaryota</taxon>
        <taxon>Fungi</taxon>
        <taxon>Dikarya</taxon>
        <taxon>Ascomycota</taxon>
        <taxon>Pezizomycotina</taxon>
        <taxon>Sordariomycetes</taxon>
        <taxon>Sordariomycetidae</taxon>
        <taxon>Coniochaetales</taxon>
        <taxon>Coniochaetaceae</taxon>
        <taxon>Coniochaeta</taxon>
    </lineage>
</organism>
<keyword evidence="4" id="KW-1185">Reference proteome</keyword>
<protein>
    <submittedName>
        <fullName evidence="3">Uncharacterized protein</fullName>
    </submittedName>
</protein>
<keyword evidence="2" id="KW-0812">Transmembrane</keyword>
<feature type="transmembrane region" description="Helical" evidence="2">
    <location>
        <begin position="450"/>
        <end position="469"/>
    </location>
</feature>